<dbReference type="SUPFAM" id="SSF55550">
    <property type="entry name" value="SH2 domain"/>
    <property type="match status" value="1"/>
</dbReference>
<dbReference type="WBParaSite" id="Gr19_v10_g17214.t1">
    <property type="protein sequence ID" value="Gr19_v10_g17214.t1"/>
    <property type="gene ID" value="Gr19_v10_g17214"/>
</dbReference>
<dbReference type="Pfam" id="PF07714">
    <property type="entry name" value="PK_Tyr_Ser-Thr"/>
    <property type="match status" value="1"/>
</dbReference>
<evidence type="ECO:0000259" key="9">
    <source>
        <dbReference type="PROSITE" id="PS50001"/>
    </source>
</evidence>
<keyword evidence="6" id="KW-0727">SH2 domain</keyword>
<evidence type="ECO:0000256" key="5">
    <source>
        <dbReference type="ARBA" id="ARBA00023137"/>
    </source>
</evidence>
<evidence type="ECO:0000313" key="11">
    <source>
        <dbReference type="Proteomes" id="UP000887572"/>
    </source>
</evidence>
<dbReference type="Gene3D" id="1.10.510.10">
    <property type="entry name" value="Transferase(Phosphotransferase) domain 1"/>
    <property type="match status" value="1"/>
</dbReference>
<dbReference type="SUPFAM" id="SSF56112">
    <property type="entry name" value="Protein kinase-like (PK-like)"/>
    <property type="match status" value="1"/>
</dbReference>
<comment type="similarity">
    <text evidence="7">Belongs to the protein kinase superfamily. Tyr protein kinase family.</text>
</comment>
<evidence type="ECO:0000313" key="12">
    <source>
        <dbReference type="WBParaSite" id="Gr19_v10_g17214.t1"/>
    </source>
</evidence>
<evidence type="ECO:0000256" key="7">
    <source>
        <dbReference type="RuleBase" id="RU362096"/>
    </source>
</evidence>
<evidence type="ECO:0000256" key="2">
    <source>
        <dbReference type="ARBA" id="ARBA00022741"/>
    </source>
</evidence>
<sequence length="281" mass="32142">MAGRCVRGLLLLICSNQQQQPADASACHLLGSTTTCIADDISTMESNEDMWKLEYYHGLLPREDINELLTKDGDFLIRKSEETSGQERIYVLSVNVCGQNRHVIFRNERGLIAVDFGLEKGHKTIRQFIDAHLTKWDSISTGQSRPQERNHQEEMGTRAFDRIAELALAFTPKSDTWAYGVLCWEIFTNAQQPFQFVSNADVIPMVIRGKRLQFPAETPSLFPGFIRANIWNGDESRRYSIREVLEWIEQHIDDMIEDSTTTMRVDVTRSRASKQSDHSAK</sequence>
<keyword evidence="11" id="KW-1185">Reference proteome</keyword>
<dbReference type="PROSITE" id="PS50011">
    <property type="entry name" value="PROTEIN_KINASE_DOM"/>
    <property type="match status" value="1"/>
</dbReference>
<dbReference type="CDD" id="cd10361">
    <property type="entry name" value="SH2_Fps_family"/>
    <property type="match status" value="1"/>
</dbReference>
<dbReference type="InterPro" id="IPR020635">
    <property type="entry name" value="Tyr_kinase_cat_dom"/>
</dbReference>
<dbReference type="InterPro" id="IPR050198">
    <property type="entry name" value="Non-receptor_tyrosine_kinases"/>
</dbReference>
<feature type="chain" id="PRO_5038101575" description="Tyrosine-protein kinase" evidence="8">
    <location>
        <begin position="25"/>
        <end position="281"/>
    </location>
</feature>
<organism evidence="11 12">
    <name type="scientific">Globodera rostochiensis</name>
    <name type="common">Golden nematode worm</name>
    <name type="synonym">Heterodera rostochiensis</name>
    <dbReference type="NCBI Taxonomy" id="31243"/>
    <lineage>
        <taxon>Eukaryota</taxon>
        <taxon>Metazoa</taxon>
        <taxon>Ecdysozoa</taxon>
        <taxon>Nematoda</taxon>
        <taxon>Chromadorea</taxon>
        <taxon>Rhabditida</taxon>
        <taxon>Tylenchina</taxon>
        <taxon>Tylenchomorpha</taxon>
        <taxon>Tylenchoidea</taxon>
        <taxon>Heteroderidae</taxon>
        <taxon>Heteroderinae</taxon>
        <taxon>Globodera</taxon>
    </lineage>
</organism>
<dbReference type="InterPro" id="IPR000980">
    <property type="entry name" value="SH2"/>
</dbReference>
<dbReference type="Proteomes" id="UP000887572">
    <property type="component" value="Unplaced"/>
</dbReference>
<dbReference type="Pfam" id="PF00017">
    <property type="entry name" value="SH2"/>
    <property type="match status" value="1"/>
</dbReference>
<dbReference type="InterPro" id="IPR011009">
    <property type="entry name" value="Kinase-like_dom_sf"/>
</dbReference>
<keyword evidence="3 7" id="KW-0418">Kinase</keyword>
<evidence type="ECO:0000256" key="3">
    <source>
        <dbReference type="ARBA" id="ARBA00022777"/>
    </source>
</evidence>
<evidence type="ECO:0000256" key="1">
    <source>
        <dbReference type="ARBA" id="ARBA00022679"/>
    </source>
</evidence>
<evidence type="ECO:0000256" key="8">
    <source>
        <dbReference type="SAM" id="SignalP"/>
    </source>
</evidence>
<dbReference type="SMART" id="SM00252">
    <property type="entry name" value="SH2"/>
    <property type="match status" value="1"/>
</dbReference>
<keyword evidence="8" id="KW-0732">Signal</keyword>
<keyword evidence="1 7" id="KW-0808">Transferase</keyword>
<feature type="domain" description="SH2" evidence="9">
    <location>
        <begin position="55"/>
        <end position="128"/>
    </location>
</feature>
<evidence type="ECO:0000259" key="10">
    <source>
        <dbReference type="PROSITE" id="PS50011"/>
    </source>
</evidence>
<comment type="catalytic activity">
    <reaction evidence="7">
        <text>L-tyrosyl-[protein] + ATP = O-phospho-L-tyrosyl-[protein] + ADP + H(+)</text>
        <dbReference type="Rhea" id="RHEA:10596"/>
        <dbReference type="Rhea" id="RHEA-COMP:10136"/>
        <dbReference type="Rhea" id="RHEA-COMP:20101"/>
        <dbReference type="ChEBI" id="CHEBI:15378"/>
        <dbReference type="ChEBI" id="CHEBI:30616"/>
        <dbReference type="ChEBI" id="CHEBI:46858"/>
        <dbReference type="ChEBI" id="CHEBI:61978"/>
        <dbReference type="ChEBI" id="CHEBI:456216"/>
        <dbReference type="EC" id="2.7.10.2"/>
    </reaction>
</comment>
<keyword evidence="5 7" id="KW-0829">Tyrosine-protein kinase</keyword>
<reference evidence="12" key="1">
    <citation type="submission" date="2022-11" db="UniProtKB">
        <authorList>
            <consortium name="WormBaseParasite"/>
        </authorList>
    </citation>
    <scope>IDENTIFICATION</scope>
</reference>
<dbReference type="GO" id="GO:0004715">
    <property type="term" value="F:non-membrane spanning protein tyrosine kinase activity"/>
    <property type="evidence" value="ECO:0007669"/>
    <property type="project" value="UniProtKB-EC"/>
</dbReference>
<evidence type="ECO:0000256" key="4">
    <source>
        <dbReference type="ARBA" id="ARBA00022840"/>
    </source>
</evidence>
<protein>
    <recommendedName>
        <fullName evidence="7">Tyrosine-protein kinase</fullName>
        <ecNumber evidence="7">2.7.10.2</ecNumber>
    </recommendedName>
</protein>
<dbReference type="GO" id="GO:0005524">
    <property type="term" value="F:ATP binding"/>
    <property type="evidence" value="ECO:0007669"/>
    <property type="project" value="UniProtKB-KW"/>
</dbReference>
<dbReference type="PROSITE" id="PS50001">
    <property type="entry name" value="SH2"/>
    <property type="match status" value="1"/>
</dbReference>
<dbReference type="AlphaFoldDB" id="A0A914HJJ8"/>
<dbReference type="SMART" id="SM00219">
    <property type="entry name" value="TyrKc"/>
    <property type="match status" value="1"/>
</dbReference>
<dbReference type="InterPro" id="IPR001245">
    <property type="entry name" value="Ser-Thr/Tyr_kinase_cat_dom"/>
</dbReference>
<proteinExistence type="inferred from homology"/>
<name>A0A914HJJ8_GLORO</name>
<dbReference type="InterPro" id="IPR000719">
    <property type="entry name" value="Prot_kinase_dom"/>
</dbReference>
<dbReference type="EC" id="2.7.10.2" evidence="7"/>
<dbReference type="Gene3D" id="3.30.505.10">
    <property type="entry name" value="SH2 domain"/>
    <property type="match status" value="1"/>
</dbReference>
<feature type="domain" description="Protein kinase" evidence="10">
    <location>
        <begin position="1"/>
        <end position="252"/>
    </location>
</feature>
<accession>A0A914HJJ8</accession>
<dbReference type="InterPro" id="IPR036860">
    <property type="entry name" value="SH2_dom_sf"/>
</dbReference>
<dbReference type="PANTHER" id="PTHR24418">
    <property type="entry name" value="TYROSINE-PROTEIN KINASE"/>
    <property type="match status" value="1"/>
</dbReference>
<feature type="signal peptide" evidence="8">
    <location>
        <begin position="1"/>
        <end position="24"/>
    </location>
</feature>
<dbReference type="InterPro" id="IPR035849">
    <property type="entry name" value="Fes/Fps/Fer_SH2"/>
</dbReference>
<keyword evidence="4 7" id="KW-0067">ATP-binding</keyword>
<evidence type="ECO:0000256" key="6">
    <source>
        <dbReference type="PROSITE-ProRule" id="PRU00191"/>
    </source>
</evidence>
<keyword evidence="2 7" id="KW-0547">Nucleotide-binding</keyword>